<evidence type="ECO:0000313" key="2">
    <source>
        <dbReference type="EMBL" id="GES97671.1"/>
    </source>
</evidence>
<evidence type="ECO:0000256" key="1">
    <source>
        <dbReference type="SAM" id="MobiDB-lite"/>
    </source>
</evidence>
<reference evidence="2" key="1">
    <citation type="submission" date="2019-10" db="EMBL/GenBank/DDBJ databases">
        <title>Conservation and host-specific expression of non-tandemly repeated heterogenous ribosome RNA gene in arbuscular mycorrhizal fungi.</title>
        <authorList>
            <person name="Maeda T."/>
            <person name="Kobayashi Y."/>
            <person name="Nakagawa T."/>
            <person name="Ezawa T."/>
            <person name="Yamaguchi K."/>
            <person name="Bino T."/>
            <person name="Nishimoto Y."/>
            <person name="Shigenobu S."/>
            <person name="Kawaguchi M."/>
        </authorList>
    </citation>
    <scope>NUCLEOTIDE SEQUENCE</scope>
    <source>
        <strain evidence="2">HR1</strain>
    </source>
</reference>
<feature type="region of interest" description="Disordered" evidence="1">
    <location>
        <begin position="1"/>
        <end position="82"/>
    </location>
</feature>
<feature type="compositionally biased region" description="Basic and acidic residues" evidence="1">
    <location>
        <begin position="1"/>
        <end position="11"/>
    </location>
</feature>
<gene>
    <name evidence="2" type="ORF">RCL2_002425400</name>
</gene>
<feature type="compositionally biased region" description="Acidic residues" evidence="1">
    <location>
        <begin position="63"/>
        <end position="82"/>
    </location>
</feature>
<evidence type="ECO:0000313" key="3">
    <source>
        <dbReference type="Proteomes" id="UP000615446"/>
    </source>
</evidence>
<feature type="compositionally biased region" description="Acidic residues" evidence="1">
    <location>
        <begin position="26"/>
        <end position="40"/>
    </location>
</feature>
<protein>
    <submittedName>
        <fullName evidence="2">Uncharacterized protein</fullName>
    </submittedName>
</protein>
<dbReference type="Proteomes" id="UP000615446">
    <property type="component" value="Unassembled WGS sequence"/>
</dbReference>
<proteinExistence type="predicted"/>
<dbReference type="OrthoDB" id="5372708at2759"/>
<name>A0A8H3QZE0_9GLOM</name>
<accession>A0A8H3QZE0</accession>
<organism evidence="2 3">
    <name type="scientific">Rhizophagus clarus</name>
    <dbReference type="NCBI Taxonomy" id="94130"/>
    <lineage>
        <taxon>Eukaryota</taxon>
        <taxon>Fungi</taxon>
        <taxon>Fungi incertae sedis</taxon>
        <taxon>Mucoromycota</taxon>
        <taxon>Glomeromycotina</taxon>
        <taxon>Glomeromycetes</taxon>
        <taxon>Glomerales</taxon>
        <taxon>Glomeraceae</taxon>
        <taxon>Rhizophagus</taxon>
    </lineage>
</organism>
<dbReference type="AlphaFoldDB" id="A0A8H3QZE0"/>
<sequence length="471" mass="54830">MTTDSNDHDMMDNYDEDEKIESTISIEDEEMSEDDLEFESGYERVMEKFIESDEYDGDKGDNENESEDDGDETSEEASDEEEIIDQPLNNEQMPHFVQLNEFAPYFSNITESLFFSNSSLAIQAYDELVDIIRYPQFRKDDVVPNSRRFRKYRQRLPLLPIRSQKINISNKKTPSTSKDTREAYYLSIMDTIHHVLNNPSLLGNMYFGPGQEVTKSKEFWHALEEPRTSLPIYKLFIDLYYDDFRIFRNVYHSLGGIYIQIGNMPLTERHRLKNHFVLGFVTFGGSFDEFIKLFVMEIKILEKGKIMSVQGNECVIIASLGITTADLPQGNDMVRVKRHSANKGCQTSQTITEYKAIAAKYGLQLNPPILDQLKRERHLQSPQDIYHLTARKMLRFLKITIEALLPEGKTKFIANSELELFQRRTGVTQSDHAVKLWLKCWIVMAKTMAIVFKDSFTEEEYDELHECLHNE</sequence>
<dbReference type="EMBL" id="BLAL01000259">
    <property type="protein sequence ID" value="GES97671.1"/>
    <property type="molecule type" value="Genomic_DNA"/>
</dbReference>
<feature type="compositionally biased region" description="Basic and acidic residues" evidence="1">
    <location>
        <begin position="41"/>
        <end position="62"/>
    </location>
</feature>
<comment type="caution">
    <text evidence="2">The sequence shown here is derived from an EMBL/GenBank/DDBJ whole genome shotgun (WGS) entry which is preliminary data.</text>
</comment>